<feature type="region of interest" description="Disordered" evidence="1">
    <location>
        <begin position="72"/>
        <end position="103"/>
    </location>
</feature>
<dbReference type="EMBL" id="OIVN01003021">
    <property type="protein sequence ID" value="SPD08240.1"/>
    <property type="molecule type" value="Genomic_DNA"/>
</dbReference>
<dbReference type="AlphaFoldDB" id="A0A2N9H9B1"/>
<accession>A0A2N9H9B1</accession>
<proteinExistence type="predicted"/>
<evidence type="ECO:0000256" key="1">
    <source>
        <dbReference type="SAM" id="MobiDB-lite"/>
    </source>
</evidence>
<protein>
    <submittedName>
        <fullName evidence="2">Uncharacterized protein</fullName>
    </submittedName>
</protein>
<sequence>MPSSRVLYRKTSRVHISERKETHQSTCSAPRLPQKSPQLRYEPSRTSPWFSRICSVSVWSTSAWSGPLQSVSERSVSAPSSPPRLQSDLLGTSMNSRVSPRLRSNLSPSSSVCSASPRTAKSLLGFKSICSEFPRTAKSHLGLDPLCLDSVNLPRPRFALLGLKRSAPRPDLICLVLDLLRLGSFELT</sequence>
<feature type="region of interest" description="Disordered" evidence="1">
    <location>
        <begin position="17"/>
        <end position="41"/>
    </location>
</feature>
<name>A0A2N9H9B1_FAGSY</name>
<gene>
    <name evidence="2" type="ORF">FSB_LOCUS36122</name>
</gene>
<organism evidence="2">
    <name type="scientific">Fagus sylvatica</name>
    <name type="common">Beechnut</name>
    <dbReference type="NCBI Taxonomy" id="28930"/>
    <lineage>
        <taxon>Eukaryota</taxon>
        <taxon>Viridiplantae</taxon>
        <taxon>Streptophyta</taxon>
        <taxon>Embryophyta</taxon>
        <taxon>Tracheophyta</taxon>
        <taxon>Spermatophyta</taxon>
        <taxon>Magnoliopsida</taxon>
        <taxon>eudicotyledons</taxon>
        <taxon>Gunneridae</taxon>
        <taxon>Pentapetalae</taxon>
        <taxon>rosids</taxon>
        <taxon>fabids</taxon>
        <taxon>Fagales</taxon>
        <taxon>Fagaceae</taxon>
        <taxon>Fagus</taxon>
    </lineage>
</organism>
<evidence type="ECO:0000313" key="2">
    <source>
        <dbReference type="EMBL" id="SPD08240.1"/>
    </source>
</evidence>
<reference evidence="2" key="1">
    <citation type="submission" date="2018-02" db="EMBL/GenBank/DDBJ databases">
        <authorList>
            <person name="Cohen D.B."/>
            <person name="Kent A.D."/>
        </authorList>
    </citation>
    <scope>NUCLEOTIDE SEQUENCE</scope>
</reference>